<evidence type="ECO:0000256" key="1">
    <source>
        <dbReference type="ARBA" id="ARBA00004533"/>
    </source>
</evidence>
<evidence type="ECO:0000313" key="15">
    <source>
        <dbReference type="Proteomes" id="UP000288212"/>
    </source>
</evidence>
<dbReference type="Pfam" id="PF21687">
    <property type="entry name" value="T2SSK_1st"/>
    <property type="match status" value="1"/>
</dbReference>
<dbReference type="NCBIfam" id="NF037980">
    <property type="entry name" value="T2SS_GspK"/>
    <property type="match status" value="1"/>
</dbReference>
<dbReference type="GO" id="GO:0009306">
    <property type="term" value="P:protein secretion"/>
    <property type="evidence" value="ECO:0007669"/>
    <property type="project" value="InterPro"/>
</dbReference>
<keyword evidence="3 10" id="KW-0813">Transport</keyword>
<dbReference type="PANTHER" id="PTHR38831">
    <property type="entry name" value="TYPE II SECRETION SYSTEM PROTEIN K"/>
    <property type="match status" value="1"/>
</dbReference>
<dbReference type="InterPro" id="IPR049179">
    <property type="entry name" value="T2SSK_SAM-like_2nd"/>
</dbReference>
<name>A0A432VQ13_9GAMM</name>
<evidence type="ECO:0000256" key="7">
    <source>
        <dbReference type="ARBA" id="ARBA00022927"/>
    </source>
</evidence>
<evidence type="ECO:0000256" key="11">
    <source>
        <dbReference type="SAM" id="MobiDB-lite"/>
    </source>
</evidence>
<dbReference type="Proteomes" id="UP000288212">
    <property type="component" value="Unassembled WGS sequence"/>
</dbReference>
<keyword evidence="6" id="KW-0812">Transmembrane</keyword>
<evidence type="ECO:0000256" key="9">
    <source>
        <dbReference type="ARBA" id="ARBA00023136"/>
    </source>
</evidence>
<evidence type="ECO:0000256" key="8">
    <source>
        <dbReference type="ARBA" id="ARBA00022989"/>
    </source>
</evidence>
<dbReference type="GO" id="GO:0005886">
    <property type="term" value="C:plasma membrane"/>
    <property type="evidence" value="ECO:0007669"/>
    <property type="project" value="UniProtKB-SubCell"/>
</dbReference>
<dbReference type="AlphaFoldDB" id="A0A432VQ13"/>
<gene>
    <name evidence="14" type="ORF">CWE06_11480</name>
</gene>
<keyword evidence="15" id="KW-1185">Reference proteome</keyword>
<evidence type="ECO:0000256" key="5">
    <source>
        <dbReference type="ARBA" id="ARBA00022519"/>
    </source>
</evidence>
<keyword evidence="8" id="KW-1133">Transmembrane helix</keyword>
<protein>
    <recommendedName>
        <fullName evidence="10">Type II secretion system protein K</fullName>
    </recommendedName>
</protein>
<dbReference type="InterPro" id="IPR049031">
    <property type="entry name" value="T2SSK_SAM-like_1st"/>
</dbReference>
<reference evidence="14 15" key="1">
    <citation type="journal article" date="2011" name="Front. Microbiol.">
        <title>Genomic signatures of strain selection and enhancement in Bacillus atrophaeus var. globigii, a historical biowarfare simulant.</title>
        <authorList>
            <person name="Gibbons H.S."/>
            <person name="Broomall S.M."/>
            <person name="McNew L.A."/>
            <person name="Daligault H."/>
            <person name="Chapman C."/>
            <person name="Bruce D."/>
            <person name="Karavis M."/>
            <person name="Krepps M."/>
            <person name="McGregor P.A."/>
            <person name="Hong C."/>
            <person name="Park K.H."/>
            <person name="Akmal A."/>
            <person name="Feldman A."/>
            <person name="Lin J.S."/>
            <person name="Chang W.E."/>
            <person name="Higgs B.W."/>
            <person name="Demirev P."/>
            <person name="Lindquist J."/>
            <person name="Liem A."/>
            <person name="Fochler E."/>
            <person name="Read T.D."/>
            <person name="Tapia R."/>
            <person name="Johnson S."/>
            <person name="Bishop-Lilly K.A."/>
            <person name="Detter C."/>
            <person name="Han C."/>
            <person name="Sozhamannan S."/>
            <person name="Rosenzweig C.N."/>
            <person name="Skowronski E.W."/>
        </authorList>
    </citation>
    <scope>NUCLEOTIDE SEQUENCE [LARGE SCALE GENOMIC DNA]</scope>
    <source>
        <strain evidence="14 15">AK5</strain>
    </source>
</reference>
<evidence type="ECO:0000259" key="13">
    <source>
        <dbReference type="Pfam" id="PF21687"/>
    </source>
</evidence>
<feature type="compositionally biased region" description="Basic and acidic residues" evidence="11">
    <location>
        <begin position="329"/>
        <end position="338"/>
    </location>
</feature>
<comment type="similarity">
    <text evidence="2 10">Belongs to the GSP K family.</text>
</comment>
<dbReference type="OrthoDB" id="9788973at2"/>
<dbReference type="InterPro" id="IPR005628">
    <property type="entry name" value="GspK"/>
</dbReference>
<feature type="domain" description="T2SS protein K first SAM-like" evidence="13">
    <location>
        <begin position="104"/>
        <end position="213"/>
    </location>
</feature>
<dbReference type="InterPro" id="IPR038072">
    <property type="entry name" value="GspK_central_sf"/>
</dbReference>
<evidence type="ECO:0000259" key="12">
    <source>
        <dbReference type="Pfam" id="PF03934"/>
    </source>
</evidence>
<dbReference type="Pfam" id="PF03934">
    <property type="entry name" value="T2SSK"/>
    <property type="match status" value="1"/>
</dbReference>
<evidence type="ECO:0000256" key="6">
    <source>
        <dbReference type="ARBA" id="ARBA00022692"/>
    </source>
</evidence>
<dbReference type="SUPFAM" id="SSF54523">
    <property type="entry name" value="Pili subunits"/>
    <property type="match status" value="1"/>
</dbReference>
<evidence type="ECO:0000313" key="14">
    <source>
        <dbReference type="EMBL" id="RUO18264.1"/>
    </source>
</evidence>
<dbReference type="PANTHER" id="PTHR38831:SF1">
    <property type="entry name" value="TYPE II SECRETION SYSTEM PROTEIN K-RELATED"/>
    <property type="match status" value="1"/>
</dbReference>
<proteinExistence type="inferred from homology"/>
<evidence type="ECO:0000256" key="3">
    <source>
        <dbReference type="ARBA" id="ARBA00022448"/>
    </source>
</evidence>
<feature type="region of interest" description="Disordered" evidence="11">
    <location>
        <begin position="327"/>
        <end position="346"/>
    </location>
</feature>
<dbReference type="Gene3D" id="1.10.40.60">
    <property type="entry name" value="EpsJ-like"/>
    <property type="match status" value="2"/>
</dbReference>
<evidence type="ECO:0000256" key="10">
    <source>
        <dbReference type="PIRNR" id="PIRNR002786"/>
    </source>
</evidence>
<dbReference type="RefSeq" id="WP_126794367.1">
    <property type="nucleotide sequence ID" value="NZ_PIPI01000010.1"/>
</dbReference>
<comment type="subcellular location">
    <subcellularLocation>
        <location evidence="1 10">Cell inner membrane</location>
    </subcellularLocation>
</comment>
<keyword evidence="4 10" id="KW-1003">Cell membrane</keyword>
<feature type="domain" description="T2SS protein K second SAM-like" evidence="12">
    <location>
        <begin position="219"/>
        <end position="272"/>
    </location>
</feature>
<organism evidence="14 15">
    <name type="scientific">Aliidiomarina haloalkalitolerans</name>
    <dbReference type="NCBI Taxonomy" id="859059"/>
    <lineage>
        <taxon>Bacteria</taxon>
        <taxon>Pseudomonadati</taxon>
        <taxon>Pseudomonadota</taxon>
        <taxon>Gammaproteobacteria</taxon>
        <taxon>Alteromonadales</taxon>
        <taxon>Idiomarinaceae</taxon>
        <taxon>Aliidiomarina</taxon>
    </lineage>
</organism>
<dbReference type="PIRSF" id="PIRSF002786">
    <property type="entry name" value="XcpX"/>
    <property type="match status" value="1"/>
</dbReference>
<keyword evidence="9 10" id="KW-0472">Membrane</keyword>
<accession>A0A432VQ13</accession>
<dbReference type="EMBL" id="PIPI01000010">
    <property type="protein sequence ID" value="RUO18264.1"/>
    <property type="molecule type" value="Genomic_DNA"/>
</dbReference>
<keyword evidence="5 10" id="KW-0997">Cell inner membrane</keyword>
<comment type="caution">
    <text evidence="14">The sequence shown here is derived from an EMBL/GenBank/DDBJ whole genome shotgun (WGS) entry which is preliminary data.</text>
</comment>
<keyword evidence="7" id="KW-0653">Protein transport</keyword>
<evidence type="ECO:0000256" key="4">
    <source>
        <dbReference type="ARBA" id="ARBA00022475"/>
    </source>
</evidence>
<dbReference type="Gene3D" id="3.30.1300.30">
    <property type="entry name" value="GSPII I/J protein-like"/>
    <property type="match status" value="1"/>
</dbReference>
<sequence length="346" mass="38926">MKTPQKQRGVAIITVLLIVVIVTVLAVQMSGRLRLQIARVVSSDHAEQAFWHWMSAEALSRQVLLAELENDDMRAHLGQNWATQQGPFPVRNGLIAGEIKDLHSCFNLNSVYNNEEDPAAFTVAVEQYQALLDVLEFDQYTAERLTATLIDWLDADSQLHSALGAEDADYESLPQPYQAANTLLSHRSELRQIMGYTQEVYERLRPFVCAIPANTRWQLNLNTVPEDRPELVVAFFRGQMDITNAQNLINARPDDGFADVETIQQQAEIQNLVGDGQTLEGIPEVQALTVESRYFELRAAIQYGDLEFYGVSQIHISSGDAYILHRSRGGYDPDERTTDNPTSSFQ</sequence>
<dbReference type="InterPro" id="IPR045584">
    <property type="entry name" value="Pilin-like"/>
</dbReference>
<evidence type="ECO:0000256" key="2">
    <source>
        <dbReference type="ARBA" id="ARBA00007246"/>
    </source>
</evidence>
<dbReference type="SUPFAM" id="SSF158544">
    <property type="entry name" value="GspK insert domain-like"/>
    <property type="match status" value="2"/>
</dbReference>